<dbReference type="EMBL" id="JACCHT010000002">
    <property type="protein sequence ID" value="NYT28332.1"/>
    <property type="molecule type" value="Genomic_DNA"/>
</dbReference>
<dbReference type="Proteomes" id="UP000568751">
    <property type="component" value="Unassembled WGS sequence"/>
</dbReference>
<dbReference type="PROSITE" id="PS51257">
    <property type="entry name" value="PROKAR_LIPOPROTEIN"/>
    <property type="match status" value="1"/>
</dbReference>
<dbReference type="Gene3D" id="3.10.450.50">
    <property type="match status" value="1"/>
</dbReference>
<dbReference type="AlphaFoldDB" id="A0A853F3V9"/>
<dbReference type="NCBIfam" id="TIGR00481">
    <property type="entry name" value="YbhB/YbcL family Raf kinase inhibitor-like protein"/>
    <property type="match status" value="1"/>
</dbReference>
<dbReference type="SUPFAM" id="SSF49777">
    <property type="entry name" value="PEBP-like"/>
    <property type="match status" value="1"/>
</dbReference>
<protein>
    <submittedName>
        <fullName evidence="2">YbhB/YbcL family Raf kinase inhibitor-like protein</fullName>
    </submittedName>
</protein>
<gene>
    <name evidence="2" type="ORF">H0A76_10955</name>
</gene>
<dbReference type="Pfam" id="PF07366">
    <property type="entry name" value="SnoaL"/>
    <property type="match status" value="1"/>
</dbReference>
<reference evidence="2 3" key="1">
    <citation type="submission" date="2020-05" db="EMBL/GenBank/DDBJ databases">
        <title>Horizontal transmission and recombination maintain forever young bacterial symbiont genomes.</title>
        <authorList>
            <person name="Russell S.L."/>
            <person name="Pepper-Tunick E."/>
            <person name="Svedberg J."/>
            <person name="Byrne A."/>
            <person name="Ruelas Castillo J."/>
            <person name="Vollmers C."/>
            <person name="Beinart R.A."/>
            <person name="Corbett-Detig R."/>
        </authorList>
    </citation>
    <scope>NUCLEOTIDE SEQUENCE [LARGE SCALE GENOMIC DNA]</scope>
    <source>
        <strain evidence="2">455</strain>
    </source>
</reference>
<name>A0A853F3V9_9GAMM</name>
<keyword evidence="1" id="KW-0732">Signal</keyword>
<dbReference type="Pfam" id="PF01161">
    <property type="entry name" value="PBP"/>
    <property type="match status" value="1"/>
</dbReference>
<evidence type="ECO:0000313" key="3">
    <source>
        <dbReference type="Proteomes" id="UP000568751"/>
    </source>
</evidence>
<feature type="signal peptide" evidence="1">
    <location>
        <begin position="1"/>
        <end position="24"/>
    </location>
</feature>
<organism evidence="2 3">
    <name type="scientific">Candidatus Thiodubiliella endoseptemdiera</name>
    <dbReference type="NCBI Taxonomy" id="2738886"/>
    <lineage>
        <taxon>Bacteria</taxon>
        <taxon>Pseudomonadati</taxon>
        <taxon>Pseudomonadota</taxon>
        <taxon>Gammaproteobacteria</taxon>
        <taxon>Candidatus Pseudothioglobaceae</taxon>
        <taxon>Candidatus Thiodubiliella</taxon>
    </lineage>
</organism>
<accession>A0A853F3V9</accession>
<comment type="caution">
    <text evidence="2">The sequence shown here is derived from an EMBL/GenBank/DDBJ whole genome shotgun (WGS) entry which is preliminary data.</text>
</comment>
<dbReference type="InterPro" id="IPR032710">
    <property type="entry name" value="NTF2-like_dom_sf"/>
</dbReference>
<dbReference type="GO" id="GO:0030638">
    <property type="term" value="P:polyketide metabolic process"/>
    <property type="evidence" value="ECO:0007669"/>
    <property type="project" value="InterPro"/>
</dbReference>
<dbReference type="SUPFAM" id="SSF54427">
    <property type="entry name" value="NTF2-like"/>
    <property type="match status" value="1"/>
</dbReference>
<dbReference type="InterPro" id="IPR008914">
    <property type="entry name" value="PEBP"/>
</dbReference>
<dbReference type="Gene3D" id="3.90.280.10">
    <property type="entry name" value="PEBP-like"/>
    <property type="match status" value="1"/>
</dbReference>
<dbReference type="InterPro" id="IPR005247">
    <property type="entry name" value="YbhB_YbcL/LppC-like"/>
</dbReference>
<dbReference type="PANTHER" id="PTHR30289">
    <property type="entry name" value="UNCHARACTERIZED PROTEIN YBCL-RELATED"/>
    <property type="match status" value="1"/>
</dbReference>
<dbReference type="CDD" id="cd00865">
    <property type="entry name" value="PEBP_bact_arch"/>
    <property type="match status" value="1"/>
</dbReference>
<proteinExistence type="predicted"/>
<evidence type="ECO:0000313" key="2">
    <source>
        <dbReference type="EMBL" id="NYT28332.1"/>
    </source>
</evidence>
<evidence type="ECO:0000256" key="1">
    <source>
        <dbReference type="SAM" id="SignalP"/>
    </source>
</evidence>
<dbReference type="InterPro" id="IPR009959">
    <property type="entry name" value="Cyclase_SnoaL-like"/>
</dbReference>
<sequence length="345" mass="38307">MKKIIQSISMVSSLAILTACGNLALEDKVTFEKEQLPKIEKLVINKNIDKQQANQMILTARKYAAFWNTGIEKYAKQALANDFIDLNLPQGRKQGKQGPLDASKWFRGVVPNLSAKIKEMIIAKNQVISRLEFTGSFTGKFHNTIGRGQKIKFSAVDIYTVKNGKIQTNWHLEDNQSLMNQLTKYPSTKGFKLSSNAVKEGKNITANQYWNNFGCSGKNERPDLSWTGTPKNTKSFAVSFYDKDAPTDSGFWHWTAYNIPADTTNINPTSLPKGAVDANTDMGKPGYFGPCPPVGRTHNYVFTLHALDVEKLTPPKGATSALVRFFINQHTIAKATLSVVAGPRK</sequence>
<dbReference type="PANTHER" id="PTHR30289:SF1">
    <property type="entry name" value="PEBP (PHOSPHATIDYLETHANOLAMINE-BINDING PROTEIN) FAMILY PROTEIN"/>
    <property type="match status" value="1"/>
</dbReference>
<feature type="chain" id="PRO_5032842636" evidence="1">
    <location>
        <begin position="25"/>
        <end position="345"/>
    </location>
</feature>
<dbReference type="InterPro" id="IPR036610">
    <property type="entry name" value="PEBP-like_sf"/>
</dbReference>